<proteinExistence type="inferred from homology"/>
<evidence type="ECO:0000313" key="13">
    <source>
        <dbReference type="Proteomes" id="UP001420932"/>
    </source>
</evidence>
<dbReference type="PRINTS" id="PR00463">
    <property type="entry name" value="EP450I"/>
</dbReference>
<evidence type="ECO:0008006" key="14">
    <source>
        <dbReference type="Google" id="ProtNLM"/>
    </source>
</evidence>
<comment type="similarity">
    <text evidence="11">Belongs to the cytochrome P450 family.</text>
</comment>
<evidence type="ECO:0000256" key="5">
    <source>
        <dbReference type="ARBA" id="ARBA00022723"/>
    </source>
</evidence>
<evidence type="ECO:0000256" key="3">
    <source>
        <dbReference type="ARBA" id="ARBA00022617"/>
    </source>
</evidence>
<accession>A0AAP0L5D1</accession>
<dbReference type="PRINTS" id="PR00385">
    <property type="entry name" value="P450"/>
</dbReference>
<evidence type="ECO:0000256" key="10">
    <source>
        <dbReference type="PIRSR" id="PIRSR602401-1"/>
    </source>
</evidence>
<dbReference type="SUPFAM" id="SSF48264">
    <property type="entry name" value="Cytochrome P450"/>
    <property type="match status" value="1"/>
</dbReference>
<dbReference type="GO" id="GO:0044550">
    <property type="term" value="P:secondary metabolite biosynthetic process"/>
    <property type="evidence" value="ECO:0007669"/>
    <property type="project" value="UniProtKB-ARBA"/>
</dbReference>
<dbReference type="InterPro" id="IPR001128">
    <property type="entry name" value="Cyt_P450"/>
</dbReference>
<evidence type="ECO:0000256" key="11">
    <source>
        <dbReference type="RuleBase" id="RU000461"/>
    </source>
</evidence>
<keyword evidence="9" id="KW-0472">Membrane</keyword>
<evidence type="ECO:0000256" key="4">
    <source>
        <dbReference type="ARBA" id="ARBA00022692"/>
    </source>
</evidence>
<dbReference type="EMBL" id="JBBNAF010000002">
    <property type="protein sequence ID" value="KAK9164027.1"/>
    <property type="molecule type" value="Genomic_DNA"/>
</dbReference>
<keyword evidence="4" id="KW-0812">Transmembrane</keyword>
<keyword evidence="3 10" id="KW-0349">Heme</keyword>
<evidence type="ECO:0000256" key="6">
    <source>
        <dbReference type="ARBA" id="ARBA00022989"/>
    </source>
</evidence>
<protein>
    <recommendedName>
        <fullName evidence="14">Cytochrome P450</fullName>
    </recommendedName>
</protein>
<dbReference type="Proteomes" id="UP001420932">
    <property type="component" value="Unassembled WGS sequence"/>
</dbReference>
<keyword evidence="11" id="KW-0503">Monooxygenase</keyword>
<dbReference type="GO" id="GO:0020037">
    <property type="term" value="F:heme binding"/>
    <property type="evidence" value="ECO:0007669"/>
    <property type="project" value="InterPro"/>
</dbReference>
<keyword evidence="8 10" id="KW-0408">Iron</keyword>
<keyword evidence="5 10" id="KW-0479">Metal-binding</keyword>
<dbReference type="PANTHER" id="PTHR47947">
    <property type="entry name" value="CYTOCHROME P450 82C3-RELATED"/>
    <property type="match status" value="1"/>
</dbReference>
<dbReference type="PANTHER" id="PTHR47947:SF26">
    <property type="entry name" value="CYTOCHROME P450"/>
    <property type="match status" value="1"/>
</dbReference>
<dbReference type="InterPro" id="IPR017972">
    <property type="entry name" value="Cyt_P450_CS"/>
</dbReference>
<evidence type="ECO:0000313" key="12">
    <source>
        <dbReference type="EMBL" id="KAK9164027.1"/>
    </source>
</evidence>
<dbReference type="InterPro" id="IPR002401">
    <property type="entry name" value="Cyt_P450_E_grp-I"/>
</dbReference>
<feature type="binding site" description="axial binding residue" evidence="10">
    <location>
        <position position="526"/>
    </location>
    <ligand>
        <name>heme</name>
        <dbReference type="ChEBI" id="CHEBI:30413"/>
    </ligand>
    <ligandPart>
        <name>Fe</name>
        <dbReference type="ChEBI" id="CHEBI:18248"/>
    </ligandPart>
</feature>
<gene>
    <name evidence="12" type="ORF">Syun_004929</name>
</gene>
<evidence type="ECO:0000256" key="1">
    <source>
        <dbReference type="ARBA" id="ARBA00001971"/>
    </source>
</evidence>
<reference evidence="12 13" key="1">
    <citation type="submission" date="2024-01" db="EMBL/GenBank/DDBJ databases">
        <title>Genome assemblies of Stephania.</title>
        <authorList>
            <person name="Yang L."/>
        </authorList>
    </citation>
    <scope>NUCLEOTIDE SEQUENCE [LARGE SCALE GENOMIC DNA]</scope>
    <source>
        <strain evidence="12">YNDBR</strain>
        <tissue evidence="12">Leaf</tissue>
    </source>
</reference>
<dbReference type="Gene3D" id="1.10.630.10">
    <property type="entry name" value="Cytochrome P450"/>
    <property type="match status" value="1"/>
</dbReference>
<evidence type="ECO:0000256" key="9">
    <source>
        <dbReference type="ARBA" id="ARBA00023136"/>
    </source>
</evidence>
<dbReference type="Pfam" id="PF00067">
    <property type="entry name" value="p450"/>
    <property type="match status" value="1"/>
</dbReference>
<name>A0AAP0L5D1_9MAGN</name>
<organism evidence="12 13">
    <name type="scientific">Stephania yunnanensis</name>
    <dbReference type="NCBI Taxonomy" id="152371"/>
    <lineage>
        <taxon>Eukaryota</taxon>
        <taxon>Viridiplantae</taxon>
        <taxon>Streptophyta</taxon>
        <taxon>Embryophyta</taxon>
        <taxon>Tracheophyta</taxon>
        <taxon>Spermatophyta</taxon>
        <taxon>Magnoliopsida</taxon>
        <taxon>Ranunculales</taxon>
        <taxon>Menispermaceae</taxon>
        <taxon>Menispermoideae</taxon>
        <taxon>Cissampelideae</taxon>
        <taxon>Stephania</taxon>
    </lineage>
</organism>
<comment type="subcellular location">
    <subcellularLocation>
        <location evidence="2">Membrane</location>
    </subcellularLocation>
</comment>
<keyword evidence="13" id="KW-1185">Reference proteome</keyword>
<dbReference type="AlphaFoldDB" id="A0AAP0L5D1"/>
<dbReference type="GO" id="GO:0016020">
    <property type="term" value="C:membrane"/>
    <property type="evidence" value="ECO:0007669"/>
    <property type="project" value="UniProtKB-SubCell"/>
</dbReference>
<dbReference type="GO" id="GO:0005506">
    <property type="term" value="F:iron ion binding"/>
    <property type="evidence" value="ECO:0007669"/>
    <property type="project" value="InterPro"/>
</dbReference>
<evidence type="ECO:0000256" key="2">
    <source>
        <dbReference type="ARBA" id="ARBA00004370"/>
    </source>
</evidence>
<dbReference type="GO" id="GO:0004497">
    <property type="term" value="F:monooxygenase activity"/>
    <property type="evidence" value="ECO:0007669"/>
    <property type="project" value="UniProtKB-KW"/>
</dbReference>
<dbReference type="CDD" id="cd20654">
    <property type="entry name" value="CYP82"/>
    <property type="match status" value="1"/>
</dbReference>
<dbReference type="InterPro" id="IPR050651">
    <property type="entry name" value="Plant_Cytochrome_P450_Monoox"/>
</dbReference>
<keyword evidence="6" id="KW-1133">Transmembrane helix</keyword>
<dbReference type="FunFam" id="1.10.630.10:FF:000026">
    <property type="entry name" value="Cytochrome P450 82C4"/>
    <property type="match status" value="1"/>
</dbReference>
<keyword evidence="7 11" id="KW-0560">Oxidoreductase</keyword>
<dbReference type="GO" id="GO:0016705">
    <property type="term" value="F:oxidoreductase activity, acting on paired donors, with incorporation or reduction of molecular oxygen"/>
    <property type="evidence" value="ECO:0007669"/>
    <property type="project" value="InterPro"/>
</dbReference>
<dbReference type="InterPro" id="IPR036396">
    <property type="entry name" value="Cyt_P450_sf"/>
</dbReference>
<sequence>MVHENQLEVVNRINKYDKSKVRCGTYQRPPKTTNLRFVAEQINDHLRRQETYSDVAESEQRKCRTTDIRVDGVDDGHIAKKTNIESTERINGGKKAPEPGGAWPIIGHLHLFGAHELLHQKLGTMADKLGPVFMIRLGMRRAVVVSNYEVAKECFTTNDRILATRPRMTASKLMGYNYAAVGFSPYGPYWREARKIATLELLSNHRLELLEHIRISEIDSWIKELKELCMKRSGKGPVLVELDEWFNALTLNIMVRYIAGKRYFGGAEAFEDDESQRWKKVSRELSYLFGILMVSDAFPILEGIDVQGYERAMKKINKEMDFFLSQWLEEHRRRKREHSEKANKVDDQGEQDFIDVMLNTIKDAKIFDHDADTMIKGTCMALVLAGSDTTMITLSWAVSLLLNNRRVLKKAKEELKNQIGKDGHVEKGDIENLPYLHAIVKETLRLYPAAPLLLPHEAMEDCTVAGFHVPAGTSLFTNIWKLHRDPNIWPNPLEFKPERFLTTHSHVNFRGQHFELIPFGSGRRMCPGISFAINVLHLTLARLLHEFELETPDDAPVDMNEGPGVTLMKANPLRVLVSPRMTSTKC</sequence>
<comment type="cofactor">
    <cofactor evidence="1 10">
        <name>heme</name>
        <dbReference type="ChEBI" id="CHEBI:30413"/>
    </cofactor>
</comment>
<evidence type="ECO:0000256" key="7">
    <source>
        <dbReference type="ARBA" id="ARBA00023002"/>
    </source>
</evidence>
<dbReference type="PROSITE" id="PS00086">
    <property type="entry name" value="CYTOCHROME_P450"/>
    <property type="match status" value="1"/>
</dbReference>
<evidence type="ECO:0000256" key="8">
    <source>
        <dbReference type="ARBA" id="ARBA00023004"/>
    </source>
</evidence>
<comment type="caution">
    <text evidence="12">The sequence shown here is derived from an EMBL/GenBank/DDBJ whole genome shotgun (WGS) entry which is preliminary data.</text>
</comment>